<evidence type="ECO:0000256" key="1">
    <source>
        <dbReference type="SAM" id="MobiDB-lite"/>
    </source>
</evidence>
<feature type="region of interest" description="Disordered" evidence="1">
    <location>
        <begin position="28"/>
        <end position="64"/>
    </location>
</feature>
<protein>
    <submittedName>
        <fullName evidence="4">CTNNB1 binding N-teminal domain-containing protein</fullName>
    </submittedName>
</protein>
<dbReference type="EMBL" id="UZAE01004354">
    <property type="protein sequence ID" value="VDO01142.1"/>
    <property type="molecule type" value="Genomic_DNA"/>
</dbReference>
<dbReference type="Proteomes" id="UP000278807">
    <property type="component" value="Unassembled WGS sequence"/>
</dbReference>
<reference evidence="2 3" key="2">
    <citation type="submission" date="2018-11" db="EMBL/GenBank/DDBJ databases">
        <authorList>
            <consortium name="Pathogen Informatics"/>
        </authorList>
    </citation>
    <scope>NUCLEOTIDE SEQUENCE [LARGE SCALE GENOMIC DNA]</scope>
</reference>
<gene>
    <name evidence="2" type="ORF">HNAJ_LOCUS5282</name>
</gene>
<accession>A0A0R3TDZ5</accession>
<dbReference type="AlphaFoldDB" id="A0A0R3TDZ5"/>
<name>A0A0R3TDZ5_RODNA</name>
<organism evidence="4">
    <name type="scientific">Rodentolepis nana</name>
    <name type="common">Dwarf tapeworm</name>
    <name type="synonym">Hymenolepis nana</name>
    <dbReference type="NCBI Taxonomy" id="102285"/>
    <lineage>
        <taxon>Eukaryota</taxon>
        <taxon>Metazoa</taxon>
        <taxon>Spiralia</taxon>
        <taxon>Lophotrochozoa</taxon>
        <taxon>Platyhelminthes</taxon>
        <taxon>Cestoda</taxon>
        <taxon>Eucestoda</taxon>
        <taxon>Cyclophyllidea</taxon>
        <taxon>Hymenolepididae</taxon>
        <taxon>Rodentolepis</taxon>
    </lineage>
</organism>
<proteinExistence type="predicted"/>
<feature type="compositionally biased region" description="Polar residues" evidence="1">
    <location>
        <begin position="41"/>
        <end position="50"/>
    </location>
</feature>
<dbReference type="WBParaSite" id="HNAJ_0000528401-mRNA-1">
    <property type="protein sequence ID" value="HNAJ_0000528401-mRNA-1"/>
    <property type="gene ID" value="HNAJ_0000528401"/>
</dbReference>
<sequence length="89" mass="9785">MMSTEHELEHETITPSVLYSSDFSSNVPYDSPDFHDPAQAPSLSDSNATDDSVPPQPSNLSTTSSCVSFVPSNALYLSLFFILFSFKFI</sequence>
<evidence type="ECO:0000313" key="3">
    <source>
        <dbReference type="Proteomes" id="UP000278807"/>
    </source>
</evidence>
<evidence type="ECO:0000313" key="4">
    <source>
        <dbReference type="WBParaSite" id="HNAJ_0000528401-mRNA-1"/>
    </source>
</evidence>
<reference evidence="4" key="1">
    <citation type="submission" date="2017-02" db="UniProtKB">
        <authorList>
            <consortium name="WormBaseParasite"/>
        </authorList>
    </citation>
    <scope>IDENTIFICATION</scope>
</reference>
<keyword evidence="3" id="KW-1185">Reference proteome</keyword>
<evidence type="ECO:0000313" key="2">
    <source>
        <dbReference type="EMBL" id="VDO01142.1"/>
    </source>
</evidence>